<dbReference type="KEGG" id="vg:26645317"/>
<dbReference type="Proteomes" id="UP000203732">
    <property type="component" value="Segment"/>
</dbReference>
<accession>A0A0H5B146</accession>
<reference evidence="1 2" key="1">
    <citation type="submission" date="2015-07" db="EMBL/GenBank/DDBJ databases">
        <title>Characterization of Pseudomonas aeruginosa phage KPP21 belonging to family Podoviridae genus N4-like viruses, isolated in Japan.</title>
        <authorList>
            <person name="Shigehisa R."/>
            <person name="Uchiyama J."/>
            <person name="Kato S."/>
            <person name="Takemura-Uchiyama I."/>
            <person name="Ujihara T."/>
            <person name="Sakaguchi Y."/>
            <person name="Okamoto N."/>
            <person name="Shimakura H."/>
            <person name="Daibata M."/>
            <person name="Sakaguchi M."/>
            <person name="Matsuzaki S."/>
        </authorList>
    </citation>
    <scope>NUCLEOTIDE SEQUENCE [LARGE SCALE GENOMIC DNA]</scope>
</reference>
<organismHost>
    <name type="scientific">Pseudomonas aeruginosa</name>
    <dbReference type="NCBI Taxonomy" id="287"/>
</organismHost>
<evidence type="ECO:0000313" key="2">
    <source>
        <dbReference type="Proteomes" id="UP000203732"/>
    </source>
</evidence>
<organism evidence="1 2">
    <name type="scientific">Pseudomonas phage KPP21</name>
    <dbReference type="NCBI Taxonomy" id="1678082"/>
    <lineage>
        <taxon>Viruses</taxon>
        <taxon>Duplodnaviria</taxon>
        <taxon>Heunggongvirae</taxon>
        <taxon>Uroviricota</taxon>
        <taxon>Caudoviricetes</taxon>
        <taxon>Schitoviridae</taxon>
        <taxon>Migulavirinae</taxon>
        <taxon>Luzseptimavirus</taxon>
        <taxon>Luzseptimavirus KPP21</taxon>
    </lineage>
</organism>
<dbReference type="OrthoDB" id="12218at10239"/>
<proteinExistence type="predicted"/>
<dbReference type="RefSeq" id="YP_009219050.1">
    <property type="nucleotide sequence ID" value="NC_029017.1"/>
</dbReference>
<protein>
    <submittedName>
        <fullName evidence="1">Uncharacterized protein</fullName>
    </submittedName>
</protein>
<sequence>MKKLTAADIPVIDFPIDSMPNLKASLGKASTDTIRFHGLNKNAIGGPRTRWVQNPHAKRLQGLDNMFVDPVVEDVLVGIASLAEGSQKPLSAMRLFSLLKEPQLSTDLLASGMSLDSRQARRYMAAAKLAIFHLNKQKETL</sequence>
<evidence type="ECO:0000313" key="1">
    <source>
        <dbReference type="EMBL" id="BAR94660.1"/>
    </source>
</evidence>
<dbReference type="EMBL" id="LC064302">
    <property type="protein sequence ID" value="BAR94660.1"/>
    <property type="molecule type" value="Genomic_DNA"/>
</dbReference>
<keyword evidence="2" id="KW-1185">Reference proteome</keyword>
<name>A0A0H5B146_BPK21</name>
<dbReference type="GeneID" id="26645317"/>